<proteinExistence type="predicted"/>
<evidence type="ECO:0000313" key="2">
    <source>
        <dbReference type="Proteomes" id="UP001148203"/>
    </source>
</evidence>
<gene>
    <name evidence="1" type="ORF">M5G11_08380</name>
</gene>
<reference evidence="1 2" key="1">
    <citation type="submission" date="2022-05" db="EMBL/GenBank/DDBJ databases">
        <title>Novel Pseudomonas spp. Isolated from a Rainbow Trout Aquaculture Facility.</title>
        <authorList>
            <person name="Testerman T."/>
            <person name="Graf J."/>
        </authorList>
    </citation>
    <scope>NUCLEOTIDE SEQUENCE [LARGE SCALE GENOMIC DNA]</scope>
    <source>
        <strain evidence="1 2">ID681</strain>
    </source>
</reference>
<accession>A0ABT5NQX3</accession>
<evidence type="ECO:0008006" key="3">
    <source>
        <dbReference type="Google" id="ProtNLM"/>
    </source>
</evidence>
<name>A0ABT5NQX3_9PSED</name>
<dbReference type="RefSeq" id="WP_273908989.1">
    <property type="nucleotide sequence ID" value="NZ_JAMDGX010000003.1"/>
</dbReference>
<dbReference type="EMBL" id="JAMDGY010000020">
    <property type="protein sequence ID" value="MDD0990556.1"/>
    <property type="molecule type" value="Genomic_DNA"/>
</dbReference>
<organism evidence="1 2">
    <name type="scientific">Pseudomonas fontis</name>
    <dbReference type="NCBI Taxonomy" id="2942633"/>
    <lineage>
        <taxon>Bacteria</taxon>
        <taxon>Pseudomonadati</taxon>
        <taxon>Pseudomonadota</taxon>
        <taxon>Gammaproteobacteria</taxon>
        <taxon>Pseudomonadales</taxon>
        <taxon>Pseudomonadaceae</taxon>
        <taxon>Pseudomonas</taxon>
    </lineage>
</organism>
<evidence type="ECO:0000313" key="1">
    <source>
        <dbReference type="EMBL" id="MDD0990556.1"/>
    </source>
</evidence>
<comment type="caution">
    <text evidence="1">The sequence shown here is derived from an EMBL/GenBank/DDBJ whole genome shotgun (WGS) entry which is preliminary data.</text>
</comment>
<keyword evidence="2" id="KW-1185">Reference proteome</keyword>
<sequence length="163" mass="17621">MDNRTLIAASALVAVFTGQVGACPLVDCLPGLSEPQFQSREDMLGLYDLKQPGQAAMHVGLIAADLRIARLETENRALRIALATGTPPDDSSLRFYPSLNSFLDAMKSDLIQTETTGRMPQLRHFEQRVRNADTRAKIADASRALVIESAQIAAAANANKQAN</sequence>
<protein>
    <recommendedName>
        <fullName evidence="3">Lipoprotein</fullName>
    </recommendedName>
</protein>
<dbReference type="Proteomes" id="UP001148203">
    <property type="component" value="Unassembled WGS sequence"/>
</dbReference>